<dbReference type="EMBL" id="AWGB01000053">
    <property type="protein sequence ID" value="ESQ86553.1"/>
    <property type="molecule type" value="Genomic_DNA"/>
</dbReference>
<dbReference type="SUPFAM" id="SSF51735">
    <property type="entry name" value="NAD(P)-binding Rossmann-fold domains"/>
    <property type="match status" value="1"/>
</dbReference>
<feature type="transmembrane region" description="Helical" evidence="10">
    <location>
        <begin position="212"/>
        <end position="234"/>
    </location>
</feature>
<dbReference type="RefSeq" id="WP_018082466.1">
    <property type="nucleotide sequence ID" value="NZ_AQWM01000014.1"/>
</dbReference>
<keyword evidence="8" id="KW-0406">Ion transport</keyword>
<dbReference type="PANTHER" id="PTHR46157:SF4">
    <property type="entry name" value="K(+) EFFLUX ANTIPORTER 3, CHLOROPLASTIC"/>
    <property type="match status" value="1"/>
</dbReference>
<feature type="transmembrane region" description="Helical" evidence="10">
    <location>
        <begin position="27"/>
        <end position="46"/>
    </location>
</feature>
<evidence type="ECO:0000256" key="2">
    <source>
        <dbReference type="ARBA" id="ARBA00022448"/>
    </source>
</evidence>
<dbReference type="PROSITE" id="PS51201">
    <property type="entry name" value="RCK_N"/>
    <property type="match status" value="1"/>
</dbReference>
<dbReference type="InterPro" id="IPR038770">
    <property type="entry name" value="Na+/solute_symporter_sf"/>
</dbReference>
<keyword evidence="2" id="KW-0813">Transport</keyword>
<dbReference type="Gene3D" id="1.20.1530.20">
    <property type="match status" value="1"/>
</dbReference>
<dbReference type="PANTHER" id="PTHR46157">
    <property type="entry name" value="K(+) EFFLUX ANTIPORTER 3, CHLOROPLASTIC"/>
    <property type="match status" value="1"/>
</dbReference>
<feature type="transmembrane region" description="Helical" evidence="10">
    <location>
        <begin position="182"/>
        <end position="206"/>
    </location>
</feature>
<keyword evidence="5 10" id="KW-0812">Transmembrane</keyword>
<keyword evidence="4" id="KW-0633">Potassium transport</keyword>
<dbReference type="Gene3D" id="3.40.50.720">
    <property type="entry name" value="NAD(P)-binding Rossmann-like Domain"/>
    <property type="match status" value="1"/>
</dbReference>
<evidence type="ECO:0000256" key="9">
    <source>
        <dbReference type="ARBA" id="ARBA00023136"/>
    </source>
</evidence>
<dbReference type="eggNOG" id="COG0475">
    <property type="taxonomic scope" value="Bacteria"/>
</dbReference>
<dbReference type="FunFam" id="3.40.50.720:FF:000036">
    <property type="entry name" value="Glutathione-regulated potassium-efflux system protein KefB"/>
    <property type="match status" value="1"/>
</dbReference>
<organism evidence="12 13">
    <name type="scientific">Asticcacaulis benevestitus DSM 16100 = ATCC BAA-896</name>
    <dbReference type="NCBI Taxonomy" id="1121022"/>
    <lineage>
        <taxon>Bacteria</taxon>
        <taxon>Pseudomonadati</taxon>
        <taxon>Pseudomonadota</taxon>
        <taxon>Alphaproteobacteria</taxon>
        <taxon>Caulobacterales</taxon>
        <taxon>Caulobacteraceae</taxon>
        <taxon>Asticcacaulis</taxon>
    </lineage>
</organism>
<keyword evidence="7 10" id="KW-1133">Transmembrane helix</keyword>
<evidence type="ECO:0000313" key="13">
    <source>
        <dbReference type="Proteomes" id="UP000017837"/>
    </source>
</evidence>
<dbReference type="OrthoDB" id="9781411at2"/>
<accession>V4R507</accession>
<evidence type="ECO:0000256" key="7">
    <source>
        <dbReference type="ARBA" id="ARBA00022989"/>
    </source>
</evidence>
<keyword evidence="13" id="KW-1185">Reference proteome</keyword>
<keyword evidence="3" id="KW-0050">Antiport</keyword>
<gene>
    <name evidence="12" type="ORF">ABENE_18245</name>
</gene>
<sequence length="628" mass="66326">MNASVGHPVTTIAKEALAPVLNTDAQGYYIFIIVFLLASAVVVPIFQRFKVSSVLGFLLIGVLLGPDVMGRLEKIWPAFDAFDVMRSHTVHQLAELGVVFLLFTIGLELTFERLKSMRRLVFGLGALQVALCSLALTGLFLIMGQSIVASIALGMAIALSSTAVVIPVLADRKALKSASGRSVFAVLLAQDIAVAPIMITVVMLAGGAAGTAGGSLGGLLALIPALVGMGVLVVGGRWLLRPLFNTVAFSNSRELFMAACLLCVLVAGQISVMAGLSMGLGAFVAGVLLAETEYRREIENMVEPFKGLLLGLFFVTVGARLEITAVLDQPALVLGLAAGLILIKAAVIYPAARLFGMNNRSAIETAAVLGPAGEFAFVIIDQAIDHKVLSADLGQTVIVASILSLFAIPFLAAAAGRLSKSIAKSGETATTVAPETVSEADKVIVVGFGRVGELVIDMLRMHQIEFLVIDINPQVTQRARAAGIEAWYGDASMPDFLHSIGIARARAVVVTVSNPAFTDKVVQAVRAMREDVHIIARARDASHAQRLYQMGATDAVPETIEASLQLAENTLIDLGVPMGLVLASVHERRDVFRKMFGIRKPEAIKPDMPLAAVALAMAENHAAEKQGL</sequence>
<feature type="transmembrane region" description="Helical" evidence="10">
    <location>
        <begin position="53"/>
        <end position="72"/>
    </location>
</feature>
<dbReference type="AlphaFoldDB" id="V4R507"/>
<dbReference type="GO" id="GO:0006813">
    <property type="term" value="P:potassium ion transport"/>
    <property type="evidence" value="ECO:0007669"/>
    <property type="project" value="UniProtKB-KW"/>
</dbReference>
<reference evidence="12 13" key="1">
    <citation type="journal article" date="2014" name="Nature">
        <title>Sequential evolution of bacterial morphology by co-option of a developmental regulator.</title>
        <authorList>
            <person name="Jiang C."/>
            <person name="Brown P.J."/>
            <person name="Ducret A."/>
            <person name="Brun Y.V."/>
        </authorList>
    </citation>
    <scope>NUCLEOTIDE SEQUENCE [LARGE SCALE GENOMIC DNA]</scope>
    <source>
        <strain evidence="12 13">DSM 16100</strain>
    </source>
</reference>
<evidence type="ECO:0000256" key="4">
    <source>
        <dbReference type="ARBA" id="ARBA00022538"/>
    </source>
</evidence>
<dbReference type="Pfam" id="PF00999">
    <property type="entry name" value="Na_H_Exchanger"/>
    <property type="match status" value="1"/>
</dbReference>
<dbReference type="InterPro" id="IPR006153">
    <property type="entry name" value="Cation/H_exchanger_TM"/>
</dbReference>
<evidence type="ECO:0000259" key="11">
    <source>
        <dbReference type="PROSITE" id="PS51201"/>
    </source>
</evidence>
<keyword evidence="9 10" id="KW-0472">Membrane</keyword>
<comment type="caution">
    <text evidence="12">The sequence shown here is derived from an EMBL/GenBank/DDBJ whole genome shotgun (WGS) entry which is preliminary data.</text>
</comment>
<dbReference type="Proteomes" id="UP000017837">
    <property type="component" value="Unassembled WGS sequence"/>
</dbReference>
<proteinExistence type="predicted"/>
<keyword evidence="6" id="KW-0630">Potassium</keyword>
<feature type="transmembrane region" description="Helical" evidence="10">
    <location>
        <begin position="397"/>
        <end position="415"/>
    </location>
</feature>
<feature type="domain" description="RCK N-terminal" evidence="11">
    <location>
        <begin position="440"/>
        <end position="557"/>
    </location>
</feature>
<name>V4R507_9CAUL</name>
<feature type="transmembrane region" description="Helical" evidence="10">
    <location>
        <begin position="255"/>
        <end position="288"/>
    </location>
</feature>
<dbReference type="eggNOG" id="COG1226">
    <property type="taxonomic scope" value="Bacteria"/>
</dbReference>
<dbReference type="InterPro" id="IPR003148">
    <property type="entry name" value="RCK_N"/>
</dbReference>
<feature type="transmembrane region" description="Helical" evidence="10">
    <location>
        <begin position="147"/>
        <end position="170"/>
    </location>
</feature>
<comment type="subcellular location">
    <subcellularLocation>
        <location evidence="1">Endomembrane system</location>
        <topology evidence="1">Multi-pass membrane protein</topology>
    </subcellularLocation>
</comment>
<evidence type="ECO:0000256" key="1">
    <source>
        <dbReference type="ARBA" id="ARBA00004127"/>
    </source>
</evidence>
<dbReference type="InterPro" id="IPR036291">
    <property type="entry name" value="NAD(P)-bd_dom_sf"/>
</dbReference>
<dbReference type="STRING" id="1121022.GCA_000376105_02797"/>
<evidence type="ECO:0000313" key="12">
    <source>
        <dbReference type="EMBL" id="ESQ86553.1"/>
    </source>
</evidence>
<evidence type="ECO:0000256" key="3">
    <source>
        <dbReference type="ARBA" id="ARBA00022449"/>
    </source>
</evidence>
<dbReference type="GO" id="GO:1902600">
    <property type="term" value="P:proton transmembrane transport"/>
    <property type="evidence" value="ECO:0007669"/>
    <property type="project" value="InterPro"/>
</dbReference>
<evidence type="ECO:0000256" key="10">
    <source>
        <dbReference type="SAM" id="Phobius"/>
    </source>
</evidence>
<dbReference type="GO" id="GO:0015297">
    <property type="term" value="F:antiporter activity"/>
    <property type="evidence" value="ECO:0007669"/>
    <property type="project" value="UniProtKB-KW"/>
</dbReference>
<evidence type="ECO:0000256" key="8">
    <source>
        <dbReference type="ARBA" id="ARBA00023065"/>
    </source>
</evidence>
<dbReference type="Pfam" id="PF02254">
    <property type="entry name" value="TrkA_N"/>
    <property type="match status" value="1"/>
</dbReference>
<feature type="transmembrane region" description="Helical" evidence="10">
    <location>
        <begin position="120"/>
        <end position="141"/>
    </location>
</feature>
<evidence type="ECO:0000256" key="5">
    <source>
        <dbReference type="ARBA" id="ARBA00022692"/>
    </source>
</evidence>
<feature type="transmembrane region" description="Helical" evidence="10">
    <location>
        <begin position="92"/>
        <end position="111"/>
    </location>
</feature>
<dbReference type="GO" id="GO:0012505">
    <property type="term" value="C:endomembrane system"/>
    <property type="evidence" value="ECO:0007669"/>
    <property type="project" value="UniProtKB-SubCell"/>
</dbReference>
<dbReference type="PATRIC" id="fig|1121022.4.peg.3730"/>
<dbReference type="GO" id="GO:0005886">
    <property type="term" value="C:plasma membrane"/>
    <property type="evidence" value="ECO:0007669"/>
    <property type="project" value="TreeGrafter"/>
</dbReference>
<feature type="transmembrane region" description="Helical" evidence="10">
    <location>
        <begin position="332"/>
        <end position="352"/>
    </location>
</feature>
<protein>
    <recommendedName>
        <fullName evidence="11">RCK N-terminal domain-containing protein</fullName>
    </recommendedName>
</protein>
<evidence type="ECO:0000256" key="6">
    <source>
        <dbReference type="ARBA" id="ARBA00022958"/>
    </source>
</evidence>